<gene>
    <name evidence="2" type="ORF">CXG81DRAFT_24969</name>
</gene>
<keyword evidence="3" id="KW-1185">Reference proteome</keyword>
<feature type="compositionally biased region" description="Acidic residues" evidence="1">
    <location>
        <begin position="108"/>
        <end position="117"/>
    </location>
</feature>
<evidence type="ECO:0000313" key="3">
    <source>
        <dbReference type="Proteomes" id="UP000274922"/>
    </source>
</evidence>
<feature type="compositionally biased region" description="Low complexity" evidence="1">
    <location>
        <begin position="183"/>
        <end position="195"/>
    </location>
</feature>
<name>A0A4P9XAF3_9FUNG</name>
<evidence type="ECO:0000256" key="1">
    <source>
        <dbReference type="SAM" id="MobiDB-lite"/>
    </source>
</evidence>
<dbReference type="Proteomes" id="UP000274922">
    <property type="component" value="Unassembled WGS sequence"/>
</dbReference>
<evidence type="ECO:0000313" key="2">
    <source>
        <dbReference type="EMBL" id="RKP02353.1"/>
    </source>
</evidence>
<feature type="compositionally biased region" description="Acidic residues" evidence="1">
    <location>
        <begin position="164"/>
        <end position="174"/>
    </location>
</feature>
<dbReference type="EMBL" id="ML014145">
    <property type="protein sequence ID" value="RKP02353.1"/>
    <property type="molecule type" value="Genomic_DNA"/>
</dbReference>
<organism evidence="2 3">
    <name type="scientific">Caulochytrium protostelioides</name>
    <dbReference type="NCBI Taxonomy" id="1555241"/>
    <lineage>
        <taxon>Eukaryota</taxon>
        <taxon>Fungi</taxon>
        <taxon>Fungi incertae sedis</taxon>
        <taxon>Chytridiomycota</taxon>
        <taxon>Chytridiomycota incertae sedis</taxon>
        <taxon>Chytridiomycetes</taxon>
        <taxon>Caulochytriales</taxon>
        <taxon>Caulochytriaceae</taxon>
        <taxon>Caulochytrium</taxon>
    </lineage>
</organism>
<feature type="region of interest" description="Disordered" evidence="1">
    <location>
        <begin position="103"/>
        <end position="203"/>
    </location>
</feature>
<reference evidence="3" key="1">
    <citation type="journal article" date="2018" name="Nat. Microbiol.">
        <title>Leveraging single-cell genomics to expand the fungal tree of life.</title>
        <authorList>
            <person name="Ahrendt S.R."/>
            <person name="Quandt C.A."/>
            <person name="Ciobanu D."/>
            <person name="Clum A."/>
            <person name="Salamov A."/>
            <person name="Andreopoulos B."/>
            <person name="Cheng J.F."/>
            <person name="Woyke T."/>
            <person name="Pelin A."/>
            <person name="Henrissat B."/>
            <person name="Reynolds N.K."/>
            <person name="Benny G.L."/>
            <person name="Smith M.E."/>
            <person name="James T.Y."/>
            <person name="Grigoriev I.V."/>
        </authorList>
    </citation>
    <scope>NUCLEOTIDE SEQUENCE [LARGE SCALE GENOMIC DNA]</scope>
    <source>
        <strain evidence="3">ATCC 52028</strain>
    </source>
</reference>
<accession>A0A4P9XAF3</accession>
<sequence>MARLARRPTAAAAAVPAATAWLLDEWAPLALAFDGASGATVPPGAGFDAAAADRTAPAPASAFLAQSVFCARAAAASTRAAADRSGPCAAVAAAIAFAPADSVRVDTDSDPDSDSEGEGARRQVPPARPLDGLSHGRGADDGRPAVQGAGGADEDNEIMSLQDGDSDLPSDEEATAFLEEPTDGPTDGDAPAAAGRMEDGEEPAVVAAAAAEAQAPYLAWHQKLRLEERRDLRRHAEYMRWWQDRHGEGGGGGGDGVRHDPGGPRFGALPPSPLPERDGTPASLPQPAALGLAVGYLASRHVLHLRLGPGTHPSNAA</sequence>
<proteinExistence type="predicted"/>
<dbReference type="AlphaFoldDB" id="A0A4P9XAF3"/>
<protein>
    <submittedName>
        <fullName evidence="2">Uncharacterized protein</fullName>
    </submittedName>
</protein>
<feature type="region of interest" description="Disordered" evidence="1">
    <location>
        <begin position="244"/>
        <end position="286"/>
    </location>
</feature>